<protein>
    <recommendedName>
        <fullName evidence="4">Transmembrane protein</fullName>
    </recommendedName>
</protein>
<reference evidence="2 3" key="1">
    <citation type="submission" date="2020-12" db="EMBL/GenBank/DDBJ databases">
        <title>Genomic characterization of four novel bacteriophages infecting Klebsiella pneumoniae.</title>
        <authorList>
            <person name="Estrada Bonilla B."/>
            <person name="Costa A.R."/>
            <person name="van Rossum T."/>
            <person name="Hagedoorn S."/>
            <person name="Wallinga H."/>
            <person name="Xiao M."/>
            <person name="Song W."/>
            <person name="Haas P.-J."/>
            <person name="Nobrega F.L."/>
            <person name="Brouns S.J.J."/>
        </authorList>
    </citation>
    <scope>NUCLEOTIDE SEQUENCE [LARGE SCALE GENOMIC DNA]</scope>
</reference>
<sequence length="91" mass="10001">MKWAPNTYLSFVMFFVILVVAASSKAIHQIEPNPITAALVALIGTVGLFFCIRQLVKNDGNPKTEIVCRWYYLGAVLFGLVVILTSITLGL</sequence>
<evidence type="ECO:0008006" key="4">
    <source>
        <dbReference type="Google" id="ProtNLM"/>
    </source>
</evidence>
<organism evidence="2 3">
    <name type="scientific">Klebsiella phage vB_KpM_FBKp24</name>
    <dbReference type="NCBI Taxonomy" id="2801834"/>
    <lineage>
        <taxon>Viruses</taxon>
        <taxon>Duplodnaviria</taxon>
        <taxon>Heunggongvirae</taxon>
        <taxon>Uroviricota</taxon>
        <taxon>Caudoviricetes</taxon>
        <taxon>Chimalliviridae</taxon>
        <taxon>Maaswegvirus</taxon>
        <taxon>Maaswegvirus Kp24</taxon>
    </lineage>
</organism>
<evidence type="ECO:0000256" key="1">
    <source>
        <dbReference type="SAM" id="Phobius"/>
    </source>
</evidence>
<keyword evidence="1" id="KW-1133">Transmembrane helix</keyword>
<evidence type="ECO:0000313" key="3">
    <source>
        <dbReference type="Proteomes" id="UP000596381"/>
    </source>
</evidence>
<keyword evidence="1" id="KW-0812">Transmembrane</keyword>
<accession>A0A7U0GBS2</accession>
<feature type="transmembrane region" description="Helical" evidence="1">
    <location>
        <begin position="36"/>
        <end position="56"/>
    </location>
</feature>
<proteinExistence type="predicted"/>
<keyword evidence="1" id="KW-0472">Membrane</keyword>
<name>A0A7U0GBS2_9CAUD</name>
<dbReference type="EMBL" id="MW394391">
    <property type="protein sequence ID" value="QQV92313.1"/>
    <property type="molecule type" value="Genomic_DNA"/>
</dbReference>
<evidence type="ECO:0000313" key="2">
    <source>
        <dbReference type="EMBL" id="QQV92313.1"/>
    </source>
</evidence>
<feature type="transmembrane region" description="Helical" evidence="1">
    <location>
        <begin position="68"/>
        <end position="89"/>
    </location>
</feature>
<gene>
    <name evidence="2" type="ORF">vBKpMFBKp24_162</name>
</gene>
<keyword evidence="3" id="KW-1185">Reference proteome</keyword>
<dbReference type="Proteomes" id="UP000596381">
    <property type="component" value="Segment"/>
</dbReference>